<reference evidence="1 2" key="1">
    <citation type="submission" date="2023-05" db="EMBL/GenBank/DDBJ databases">
        <authorList>
            <person name="Gao F."/>
        </authorList>
    </citation>
    <scope>NUCLEOTIDE SEQUENCE [LARGE SCALE GENOMIC DNA]</scope>
    <source>
        <strain evidence="1 2">MIMF12</strain>
    </source>
</reference>
<dbReference type="Proteomes" id="UP001302059">
    <property type="component" value="Unassembled WGS sequence"/>
</dbReference>
<organism evidence="1 2">
    <name type="scientific">Deinococcus rhizophilus</name>
    <dbReference type="NCBI Taxonomy" id="3049544"/>
    <lineage>
        <taxon>Bacteria</taxon>
        <taxon>Thermotogati</taxon>
        <taxon>Deinococcota</taxon>
        <taxon>Deinococci</taxon>
        <taxon>Deinococcales</taxon>
        <taxon>Deinococcaceae</taxon>
        <taxon>Deinococcus</taxon>
    </lineage>
</organism>
<gene>
    <name evidence="1" type="ORF">QOL99_00190</name>
</gene>
<sequence length="127" mass="13515">MPLTPAERLEAEHSLTAEALGMSEGVFDRRLVLWEEVAGERTDATESQRQAHVASLALGAWIAYLLGQADKFRSEGQITVEQDILGRVALLREQQGAAQAQAGLVAPAANGPVTANPAPIFEPWGVG</sequence>
<evidence type="ECO:0000313" key="2">
    <source>
        <dbReference type="Proteomes" id="UP001302059"/>
    </source>
</evidence>
<dbReference type="RefSeq" id="WP_285520607.1">
    <property type="nucleotide sequence ID" value="NZ_JASNGB010000001.1"/>
</dbReference>
<keyword evidence="2" id="KW-1185">Reference proteome</keyword>
<evidence type="ECO:0000313" key="1">
    <source>
        <dbReference type="EMBL" id="MDL2342567.1"/>
    </source>
</evidence>
<name>A0ABT7JBZ9_9DEIO</name>
<protein>
    <submittedName>
        <fullName evidence="1">Uncharacterized protein</fullName>
    </submittedName>
</protein>
<proteinExistence type="predicted"/>
<comment type="caution">
    <text evidence="1">The sequence shown here is derived from an EMBL/GenBank/DDBJ whole genome shotgun (WGS) entry which is preliminary data.</text>
</comment>
<dbReference type="EMBL" id="JASNGB010000001">
    <property type="protein sequence ID" value="MDL2342567.1"/>
    <property type="molecule type" value="Genomic_DNA"/>
</dbReference>
<accession>A0ABT7JBZ9</accession>